<protein>
    <submittedName>
        <fullName evidence="1">Uncharacterized protein</fullName>
    </submittedName>
</protein>
<organism evidence="1 2">
    <name type="scientific">Streptomyces scabiei (strain 87.22)</name>
    <dbReference type="NCBI Taxonomy" id="680198"/>
    <lineage>
        <taxon>Bacteria</taxon>
        <taxon>Bacillati</taxon>
        <taxon>Actinomycetota</taxon>
        <taxon>Actinomycetes</taxon>
        <taxon>Kitasatosporales</taxon>
        <taxon>Streptomycetaceae</taxon>
        <taxon>Streptomyces</taxon>
    </lineage>
</organism>
<keyword evidence="2" id="KW-1185">Reference proteome</keyword>
<evidence type="ECO:0000313" key="1">
    <source>
        <dbReference type="EMBL" id="CBG73286.1"/>
    </source>
</evidence>
<reference evidence="1 2" key="1">
    <citation type="journal article" date="2010" name="Mol. Plant Microbe Interact.">
        <title>Streptomyces scabies 87-22 contains a coronafacic acid-like biosynthetic cluster that contributes to plant-microbe interactions.</title>
        <authorList>
            <person name="Bignell D.R."/>
            <person name="Seipke R.F."/>
            <person name="Huguet-Tapia J.C."/>
            <person name="Chambers A.H."/>
            <person name="Parry R.J."/>
            <person name="Loria R."/>
        </authorList>
    </citation>
    <scope>NUCLEOTIDE SEQUENCE [LARGE SCALE GENOMIC DNA]</scope>
    <source>
        <strain evidence="1 2">87.22</strain>
    </source>
</reference>
<dbReference type="STRING" id="680198.SCAB_62692"/>
<sequence>MARQGRSCRTAPPMRGIAAGLNDTRCRGSPRCLTDKVLGGGHGPEVRERFGLLPGGMLTTRRRGGG</sequence>
<proteinExistence type="predicted"/>
<dbReference type="EMBL" id="FN554889">
    <property type="protein sequence ID" value="CBG73286.1"/>
    <property type="molecule type" value="Genomic_DNA"/>
</dbReference>
<accession>C9ZC86</accession>
<dbReference type="AlphaFoldDB" id="C9ZC86"/>
<dbReference type="KEGG" id="scb:SCAB_62692"/>
<evidence type="ECO:0000313" key="2">
    <source>
        <dbReference type="Proteomes" id="UP000001444"/>
    </source>
</evidence>
<dbReference type="Proteomes" id="UP000001444">
    <property type="component" value="Chromosome"/>
</dbReference>
<dbReference type="HOGENOM" id="CLU_2829588_0_0_11"/>
<name>C9ZC86_STRSW</name>
<gene>
    <name evidence="1" type="ordered locus">SCAB_62692</name>
</gene>